<dbReference type="PRINTS" id="PR00164">
    <property type="entry name" value="ABC2TRNSPORT"/>
</dbReference>
<keyword evidence="7" id="KW-0972">Capsule biogenesis/degradation</keyword>
<dbReference type="Proteomes" id="UP000008881">
    <property type="component" value="Chromosome"/>
</dbReference>
<dbReference type="Pfam" id="PF01061">
    <property type="entry name" value="ABC2_membrane"/>
    <property type="match status" value="1"/>
</dbReference>
<evidence type="ECO:0000259" key="12">
    <source>
        <dbReference type="PROSITE" id="PS51012"/>
    </source>
</evidence>
<evidence type="ECO:0000256" key="9">
    <source>
        <dbReference type="ARBA" id="ARBA00023047"/>
    </source>
</evidence>
<gene>
    <name evidence="13" type="ordered locus">EAE_23135</name>
</gene>
<dbReference type="GO" id="GO:0140359">
    <property type="term" value="F:ABC-type transporter activity"/>
    <property type="evidence" value="ECO:0007669"/>
    <property type="project" value="InterPro"/>
</dbReference>
<dbReference type="PATRIC" id="fig|1028307.3.peg.4585"/>
<evidence type="ECO:0000256" key="6">
    <source>
        <dbReference type="ARBA" id="ARBA00022692"/>
    </source>
</evidence>
<sequence length="275" mass="31349">MNIFSILAKTFYRCIHTLATNKNLVISLTKREIGSKYKGSFIGLLWSFINPVLMMVIYTFVFSVVFKIRWGAGVDSKGEFALALFIGLIFFGLFSECINRAPYLIVNNVNYVKKVVFPVETLPIVALCTALFQMAINFVVWLLFYVAIVGLPTWHILWLPVIVAPFLMMALGVSWFLSSLGVYLKDIAQVIGVITMILMYLSPIFYPISMLPDAYHIFMQLSPMTYVIEQARDCMMLGKSIAWDSWGIYTLISFVIMLLGYGWFMFTRKGFADVI</sequence>
<feature type="transmembrane region" description="Helical" evidence="11">
    <location>
        <begin position="122"/>
        <end position="144"/>
    </location>
</feature>
<keyword evidence="5" id="KW-0762">Sugar transport</keyword>
<evidence type="ECO:0000256" key="11">
    <source>
        <dbReference type="RuleBase" id="RU361157"/>
    </source>
</evidence>
<keyword evidence="3 11" id="KW-0813">Transport</keyword>
<comment type="similarity">
    <text evidence="2 11">Belongs to the ABC-2 integral membrane protein family.</text>
</comment>
<feature type="domain" description="ABC transmembrane type-2" evidence="12">
    <location>
        <begin position="42"/>
        <end position="269"/>
    </location>
</feature>
<dbReference type="GO" id="GO:0015774">
    <property type="term" value="P:polysaccharide transport"/>
    <property type="evidence" value="ECO:0007669"/>
    <property type="project" value="UniProtKB-KW"/>
</dbReference>
<evidence type="ECO:0000256" key="5">
    <source>
        <dbReference type="ARBA" id="ARBA00022597"/>
    </source>
</evidence>
<dbReference type="PANTHER" id="PTHR30413:SF10">
    <property type="entry name" value="CAPSULE POLYSACCHARIDE EXPORT INNER-MEMBRANE PROTEIN CTRC"/>
    <property type="match status" value="1"/>
</dbReference>
<evidence type="ECO:0000256" key="2">
    <source>
        <dbReference type="ARBA" id="ARBA00007783"/>
    </source>
</evidence>
<organism evidence="13 14">
    <name type="scientific">Klebsiella aerogenes (strain ATCC 13048 / DSM 30053 / CCUG 1429 / JCM 1235 / KCTC 2190 / NBRC 13534 / NCIMB 10102 / NCTC 10006 / CDC 819-56)</name>
    <name type="common">Enterobacter aerogenes</name>
    <dbReference type="NCBI Taxonomy" id="1028307"/>
    <lineage>
        <taxon>Bacteria</taxon>
        <taxon>Pseudomonadati</taxon>
        <taxon>Pseudomonadota</taxon>
        <taxon>Gammaproteobacteria</taxon>
        <taxon>Enterobacterales</taxon>
        <taxon>Enterobacteriaceae</taxon>
        <taxon>Klebsiella/Raoultella group</taxon>
        <taxon>Klebsiella</taxon>
    </lineage>
</organism>
<feature type="transmembrane region" description="Helical" evidence="11">
    <location>
        <begin position="41"/>
        <end position="68"/>
    </location>
</feature>
<feature type="transmembrane region" description="Helical" evidence="11">
    <location>
        <begin position="80"/>
        <end position="101"/>
    </location>
</feature>
<dbReference type="OrthoDB" id="9786910at2"/>
<dbReference type="AlphaFoldDB" id="A0A0H3FYB8"/>
<dbReference type="eggNOG" id="COG1682">
    <property type="taxonomic scope" value="Bacteria"/>
</dbReference>
<dbReference type="PIRSF" id="PIRSF006648">
    <property type="entry name" value="DrrB"/>
    <property type="match status" value="1"/>
</dbReference>
<keyword evidence="9" id="KW-0625">Polysaccharide transport</keyword>
<dbReference type="GO" id="GO:0015920">
    <property type="term" value="P:lipopolysaccharide transport"/>
    <property type="evidence" value="ECO:0007669"/>
    <property type="project" value="TreeGrafter"/>
</dbReference>
<evidence type="ECO:0000256" key="8">
    <source>
        <dbReference type="ARBA" id="ARBA00022989"/>
    </source>
</evidence>
<evidence type="ECO:0000256" key="1">
    <source>
        <dbReference type="ARBA" id="ARBA00004651"/>
    </source>
</evidence>
<dbReference type="InterPro" id="IPR013525">
    <property type="entry name" value="ABC2_TM"/>
</dbReference>
<feature type="transmembrane region" description="Helical" evidence="11">
    <location>
        <begin position="246"/>
        <end position="266"/>
    </location>
</feature>
<keyword evidence="8 11" id="KW-1133">Transmembrane helix</keyword>
<keyword evidence="4 11" id="KW-1003">Cell membrane</keyword>
<reference evidence="13 14" key="1">
    <citation type="journal article" date="2012" name="J. Bacteriol.">
        <title>Complete genome sequence of Enterobacter aerogenes KCTC 2190.</title>
        <authorList>
            <person name="Shin S.H."/>
            <person name="Kim S."/>
            <person name="Kim J.Y."/>
            <person name="Lee S."/>
            <person name="Um Y."/>
            <person name="Oh M.K."/>
            <person name="Kim Y.R."/>
            <person name="Lee J."/>
            <person name="Yang K.S."/>
        </authorList>
    </citation>
    <scope>NUCLEOTIDE SEQUENCE [LARGE SCALE GENOMIC DNA]</scope>
    <source>
        <strain evidence="13 14">KCTC 2190</strain>
    </source>
</reference>
<keyword evidence="10 11" id="KW-0472">Membrane</keyword>
<proteinExistence type="inferred from homology"/>
<dbReference type="PANTHER" id="PTHR30413">
    <property type="entry name" value="INNER MEMBRANE TRANSPORT PERMEASE"/>
    <property type="match status" value="1"/>
</dbReference>
<feature type="transmembrane region" description="Helical" evidence="11">
    <location>
        <begin position="190"/>
        <end position="209"/>
    </location>
</feature>
<dbReference type="KEGG" id="eae:EAE_23135"/>
<evidence type="ECO:0000313" key="13">
    <source>
        <dbReference type="EMBL" id="AEG99526.1"/>
    </source>
</evidence>
<evidence type="ECO:0000256" key="3">
    <source>
        <dbReference type="ARBA" id="ARBA00022448"/>
    </source>
</evidence>
<comment type="subcellular location">
    <subcellularLocation>
        <location evidence="11">Cell inner membrane</location>
        <topology evidence="11">Multi-pass membrane protein</topology>
    </subcellularLocation>
    <subcellularLocation>
        <location evidence="1">Cell membrane</location>
        <topology evidence="1">Multi-pass membrane protein</topology>
    </subcellularLocation>
</comment>
<keyword evidence="6 11" id="KW-0812">Transmembrane</keyword>
<dbReference type="InterPro" id="IPR000412">
    <property type="entry name" value="ABC_2_transport"/>
</dbReference>
<name>A0A0H3FYB8_KLEAK</name>
<dbReference type="HOGENOM" id="CLU_060703_1_1_6"/>
<accession>A0A0H3FYB8</accession>
<evidence type="ECO:0000256" key="4">
    <source>
        <dbReference type="ARBA" id="ARBA00022475"/>
    </source>
</evidence>
<dbReference type="RefSeq" id="WP_015705991.1">
    <property type="nucleotide sequence ID" value="NC_015663.1"/>
</dbReference>
<feature type="transmembrane region" description="Helical" evidence="11">
    <location>
        <begin position="156"/>
        <end position="178"/>
    </location>
</feature>
<keyword evidence="14" id="KW-1185">Reference proteome</keyword>
<dbReference type="EMBL" id="CP002824">
    <property type="protein sequence ID" value="AEG99526.1"/>
    <property type="molecule type" value="Genomic_DNA"/>
</dbReference>
<dbReference type="GeneID" id="93312794"/>
<evidence type="ECO:0000313" key="14">
    <source>
        <dbReference type="Proteomes" id="UP000008881"/>
    </source>
</evidence>
<dbReference type="PROSITE" id="PS51012">
    <property type="entry name" value="ABC_TM2"/>
    <property type="match status" value="1"/>
</dbReference>
<evidence type="ECO:0000256" key="10">
    <source>
        <dbReference type="ARBA" id="ARBA00023136"/>
    </source>
</evidence>
<protein>
    <recommendedName>
        <fullName evidence="11">Transport permease protein</fullName>
    </recommendedName>
</protein>
<evidence type="ECO:0000256" key="7">
    <source>
        <dbReference type="ARBA" id="ARBA00022903"/>
    </source>
</evidence>
<dbReference type="GO" id="GO:0043190">
    <property type="term" value="C:ATP-binding cassette (ABC) transporter complex"/>
    <property type="evidence" value="ECO:0007669"/>
    <property type="project" value="InterPro"/>
</dbReference>
<dbReference type="InterPro" id="IPR047817">
    <property type="entry name" value="ABC2_TM_bact-type"/>
</dbReference>